<reference evidence="1 2" key="1">
    <citation type="journal article" date="2020" name="Harmful Algae">
        <title>Molecular and morphological characterization of a novel dihydroanatoxin-a producing Microcoleus species (cyanobacteria) from the Russian River, California, USA.</title>
        <authorList>
            <person name="Conklin K.Y."/>
            <person name="Stancheva R."/>
            <person name="Otten T.G."/>
            <person name="Fadness R."/>
            <person name="Boyer G.L."/>
            <person name="Read B."/>
            <person name="Zhang X."/>
            <person name="Sheath R.G."/>
        </authorList>
    </citation>
    <scope>NUCLEOTIDE SEQUENCE [LARGE SCALE GENOMIC DNA]</scope>
    <source>
        <strain evidence="1 2">PTRS2</strain>
    </source>
</reference>
<keyword evidence="2" id="KW-1185">Reference proteome</keyword>
<protein>
    <submittedName>
        <fullName evidence="1">Uncharacterized protein</fullName>
    </submittedName>
</protein>
<dbReference type="EMBL" id="JBBLXS010000047">
    <property type="protein sequence ID" value="MEK0184370.1"/>
    <property type="molecule type" value="Genomic_DNA"/>
</dbReference>
<dbReference type="RefSeq" id="WP_340519041.1">
    <property type="nucleotide sequence ID" value="NZ_JBBLXS010000047.1"/>
</dbReference>
<gene>
    <name evidence="1" type="ORF">WMG39_05830</name>
</gene>
<organism evidence="1 2">
    <name type="scientific">Microcoleus anatoxicus PTRS2</name>
    <dbReference type="NCBI Taxonomy" id="2705321"/>
    <lineage>
        <taxon>Bacteria</taxon>
        <taxon>Bacillati</taxon>
        <taxon>Cyanobacteriota</taxon>
        <taxon>Cyanophyceae</taxon>
        <taxon>Oscillatoriophycideae</taxon>
        <taxon>Oscillatoriales</taxon>
        <taxon>Microcoleaceae</taxon>
        <taxon>Microcoleus</taxon>
        <taxon>Microcoleus anatoxicus</taxon>
    </lineage>
</organism>
<evidence type="ECO:0000313" key="1">
    <source>
        <dbReference type="EMBL" id="MEK0184370.1"/>
    </source>
</evidence>
<name>A0ABU8YJ39_9CYAN</name>
<dbReference type="Proteomes" id="UP001384579">
    <property type="component" value="Unassembled WGS sequence"/>
</dbReference>
<comment type="caution">
    <text evidence="1">The sequence shown here is derived from an EMBL/GenBank/DDBJ whole genome shotgun (WGS) entry which is preliminary data.</text>
</comment>
<accession>A0ABU8YJ39</accession>
<proteinExistence type="predicted"/>
<evidence type="ECO:0000313" key="2">
    <source>
        <dbReference type="Proteomes" id="UP001384579"/>
    </source>
</evidence>
<sequence length="130" mass="15221">MTQYQLTPAKYHQVQVVVSLNRVHLDNYKNPDAALTKLLELGYSPELRYQWNPERNEFDLYALIHDLPLDESLMTDEKCQEFFKHFKHSQIYSIGCGNADPDWLFAWDFDDPRRHAKPEEIEPLPAATAA</sequence>